<dbReference type="OrthoDB" id="1732682at2759"/>
<evidence type="ECO:0000256" key="3">
    <source>
        <dbReference type="ARBA" id="ARBA00022576"/>
    </source>
</evidence>
<dbReference type="PANTHER" id="PTHR11751">
    <property type="entry name" value="ALANINE AMINOTRANSFERASE"/>
    <property type="match status" value="1"/>
</dbReference>
<evidence type="ECO:0000256" key="2">
    <source>
        <dbReference type="ARBA" id="ARBA00011738"/>
    </source>
</evidence>
<proteinExistence type="predicted"/>
<reference evidence="6" key="1">
    <citation type="thesis" date="2021" institute="BYU ScholarsArchive" country="Provo, UT, USA">
        <title>Applications of and Algorithms for Genome Assembly and Genomic Analyses with an Emphasis on Marine Teleosts.</title>
        <authorList>
            <person name="Pickett B.D."/>
        </authorList>
    </citation>
    <scope>NUCLEOTIDE SEQUENCE</scope>
    <source>
        <strain evidence="6">HI-2016</strain>
    </source>
</reference>
<dbReference type="AlphaFoldDB" id="A0A8T2PXP8"/>
<dbReference type="Gene3D" id="3.90.1150.10">
    <property type="entry name" value="Aspartate Aminotransferase, domain 1"/>
    <property type="match status" value="1"/>
</dbReference>
<dbReference type="PANTHER" id="PTHR11751:SF469">
    <property type="entry name" value="ALANINE TRANSAMINASE"/>
    <property type="match status" value="1"/>
</dbReference>
<dbReference type="EMBL" id="JAFBMS010000001">
    <property type="protein sequence ID" value="KAG9356084.1"/>
    <property type="molecule type" value="Genomic_DNA"/>
</dbReference>
<evidence type="ECO:0000313" key="6">
    <source>
        <dbReference type="EMBL" id="KAG9356084.1"/>
    </source>
</evidence>
<comment type="caution">
    <text evidence="6">The sequence shown here is derived from an EMBL/GenBank/DDBJ whole genome shotgun (WGS) entry which is preliminary data.</text>
</comment>
<comment type="subunit">
    <text evidence="2">Homodimer.</text>
</comment>
<accession>A0A8T2PXP8</accession>
<evidence type="ECO:0000256" key="4">
    <source>
        <dbReference type="ARBA" id="ARBA00022679"/>
    </source>
</evidence>
<keyword evidence="4" id="KW-0808">Transferase</keyword>
<organism evidence="6 7">
    <name type="scientific">Albula glossodonta</name>
    <name type="common">roundjaw bonefish</name>
    <dbReference type="NCBI Taxonomy" id="121402"/>
    <lineage>
        <taxon>Eukaryota</taxon>
        <taxon>Metazoa</taxon>
        <taxon>Chordata</taxon>
        <taxon>Craniata</taxon>
        <taxon>Vertebrata</taxon>
        <taxon>Euteleostomi</taxon>
        <taxon>Actinopterygii</taxon>
        <taxon>Neopterygii</taxon>
        <taxon>Teleostei</taxon>
        <taxon>Albuliformes</taxon>
        <taxon>Albulidae</taxon>
        <taxon>Albula</taxon>
    </lineage>
</organism>
<protein>
    <submittedName>
        <fullName evidence="6">Uncharacterized protein</fullName>
    </submittedName>
</protein>
<dbReference type="InterPro" id="IPR015422">
    <property type="entry name" value="PyrdxlP-dep_Trfase_small"/>
</dbReference>
<keyword evidence="5" id="KW-0663">Pyridoxal phosphate</keyword>
<evidence type="ECO:0000313" key="7">
    <source>
        <dbReference type="Proteomes" id="UP000824540"/>
    </source>
</evidence>
<dbReference type="GO" id="GO:0008483">
    <property type="term" value="F:transaminase activity"/>
    <property type="evidence" value="ECO:0007669"/>
    <property type="project" value="UniProtKB-KW"/>
</dbReference>
<comment type="cofactor">
    <cofactor evidence="1">
        <name>pyridoxal 5'-phosphate</name>
        <dbReference type="ChEBI" id="CHEBI:597326"/>
    </cofactor>
</comment>
<evidence type="ECO:0000256" key="1">
    <source>
        <dbReference type="ARBA" id="ARBA00001933"/>
    </source>
</evidence>
<gene>
    <name evidence="6" type="ORF">JZ751_000928</name>
</gene>
<keyword evidence="3" id="KW-0032">Aminotransferase</keyword>
<dbReference type="InterPro" id="IPR045088">
    <property type="entry name" value="ALAT1/2-like"/>
</dbReference>
<dbReference type="Proteomes" id="UP000824540">
    <property type="component" value="Unassembled WGS sequence"/>
</dbReference>
<evidence type="ECO:0000256" key="5">
    <source>
        <dbReference type="ARBA" id="ARBA00022898"/>
    </source>
</evidence>
<keyword evidence="7" id="KW-1185">Reference proteome</keyword>
<dbReference type="Gene3D" id="3.40.640.10">
    <property type="entry name" value="Type I PLP-dependent aspartate aminotransferase-like (Major domain)"/>
    <property type="match status" value="1"/>
</dbReference>
<dbReference type="InterPro" id="IPR015421">
    <property type="entry name" value="PyrdxlP-dep_Trfase_major"/>
</dbReference>
<dbReference type="InterPro" id="IPR015424">
    <property type="entry name" value="PyrdxlP-dep_Trfase"/>
</dbReference>
<name>A0A8T2PXP8_9TELE</name>
<sequence>MELINLDPEVMDVVYTLFSTLSCPSVIGQIALDIMADPPQPGDPSYPTFSAVLGGLPGVTCQPVMGGFYIFPCLHLPPKAQEQARAAGMEADKLYCNRLLEEEAVYARPGGHYGQKEGTLHLHQQADELAVLGGVVVVGGRRTSP</sequence>
<dbReference type="SUPFAM" id="SSF53383">
    <property type="entry name" value="PLP-dependent transferases"/>
    <property type="match status" value="1"/>
</dbReference>